<evidence type="ECO:0000256" key="4">
    <source>
        <dbReference type="ARBA" id="ARBA00023125"/>
    </source>
</evidence>
<dbReference type="SUPFAM" id="SSF57959">
    <property type="entry name" value="Leucine zipper domain"/>
    <property type="match status" value="1"/>
</dbReference>
<comment type="caution">
    <text evidence="9">The sequence shown here is derived from an EMBL/GenBank/DDBJ whole genome shotgun (WGS) entry which is preliminary data.</text>
</comment>
<feature type="region of interest" description="Disordered" evidence="7">
    <location>
        <begin position="52"/>
        <end position="73"/>
    </location>
</feature>
<dbReference type="InterPro" id="IPR004827">
    <property type="entry name" value="bZIP"/>
</dbReference>
<accession>A0AAD9NWF9</accession>
<dbReference type="PANTHER" id="PTHR11988:SF27">
    <property type="entry name" value="GH27708P"/>
    <property type="match status" value="1"/>
</dbReference>
<dbReference type="GO" id="GO:0005634">
    <property type="term" value="C:nucleus"/>
    <property type="evidence" value="ECO:0007669"/>
    <property type="project" value="UniProtKB-SubCell"/>
</dbReference>
<sequence length="249" mass="27806">MLSILPFDQVPGQRDTERPFKAYSHPPVSLAASASFYSPFAPPSFLGSVGIQAAHSSQQSRRDSSMETRPAPHSYDLGMMDATLLGGRMPLMKNEHIGVKNGQYHMGMHAAQATVAMGYSNGAASMHSAHNGMRLTSDLSTSDMQKATVTSSTMSVGGDDIQRYNMVHSQIPPKKRAMAVPQEMKDDTYWDKRQKNNDSAKRSREARRMKEEQIAMRVVYLEQDNLQLRTEVSLLKSEIEKLRCMLYSN</sequence>
<evidence type="ECO:0000256" key="2">
    <source>
        <dbReference type="ARBA" id="ARBA00009208"/>
    </source>
</evidence>
<dbReference type="Pfam" id="PF07716">
    <property type="entry name" value="bZIP_2"/>
    <property type="match status" value="1"/>
</dbReference>
<dbReference type="SMART" id="SM00338">
    <property type="entry name" value="BRLZ"/>
    <property type="match status" value="1"/>
</dbReference>
<dbReference type="EMBL" id="JAODUO010000304">
    <property type="protein sequence ID" value="KAK2183609.1"/>
    <property type="molecule type" value="Genomic_DNA"/>
</dbReference>
<reference evidence="9" key="1">
    <citation type="journal article" date="2023" name="Mol. Biol. Evol.">
        <title>Third-Generation Sequencing Reveals the Adaptive Role of the Epigenome in Three Deep-Sea Polychaetes.</title>
        <authorList>
            <person name="Perez M."/>
            <person name="Aroh O."/>
            <person name="Sun Y."/>
            <person name="Lan Y."/>
            <person name="Juniper S.K."/>
            <person name="Young C.R."/>
            <person name="Angers B."/>
            <person name="Qian P.Y."/>
        </authorList>
    </citation>
    <scope>NUCLEOTIDE SEQUENCE</scope>
    <source>
        <strain evidence="9">R07B-5</strain>
    </source>
</reference>
<keyword evidence="3" id="KW-0805">Transcription regulation</keyword>
<evidence type="ECO:0000259" key="8">
    <source>
        <dbReference type="PROSITE" id="PS50217"/>
    </source>
</evidence>
<dbReference type="Proteomes" id="UP001209878">
    <property type="component" value="Unassembled WGS sequence"/>
</dbReference>
<feature type="domain" description="BZIP" evidence="8">
    <location>
        <begin position="186"/>
        <end position="249"/>
    </location>
</feature>
<evidence type="ECO:0000256" key="5">
    <source>
        <dbReference type="ARBA" id="ARBA00023163"/>
    </source>
</evidence>
<dbReference type="GO" id="GO:0000978">
    <property type="term" value="F:RNA polymerase II cis-regulatory region sequence-specific DNA binding"/>
    <property type="evidence" value="ECO:0007669"/>
    <property type="project" value="TreeGrafter"/>
</dbReference>
<evidence type="ECO:0000313" key="10">
    <source>
        <dbReference type="Proteomes" id="UP001209878"/>
    </source>
</evidence>
<gene>
    <name evidence="9" type="ORF">NP493_305g02020</name>
</gene>
<keyword evidence="5" id="KW-0804">Transcription</keyword>
<evidence type="ECO:0000313" key="9">
    <source>
        <dbReference type="EMBL" id="KAK2183609.1"/>
    </source>
</evidence>
<organism evidence="9 10">
    <name type="scientific">Ridgeia piscesae</name>
    <name type="common">Tubeworm</name>
    <dbReference type="NCBI Taxonomy" id="27915"/>
    <lineage>
        <taxon>Eukaryota</taxon>
        <taxon>Metazoa</taxon>
        <taxon>Spiralia</taxon>
        <taxon>Lophotrochozoa</taxon>
        <taxon>Annelida</taxon>
        <taxon>Polychaeta</taxon>
        <taxon>Sedentaria</taxon>
        <taxon>Canalipalpata</taxon>
        <taxon>Sabellida</taxon>
        <taxon>Siboglinidae</taxon>
        <taxon>Ridgeia</taxon>
    </lineage>
</organism>
<dbReference type="FunFam" id="1.20.5.170:FF:000007">
    <property type="entry name" value="hepatic leukemia factor isoform X2"/>
    <property type="match status" value="1"/>
</dbReference>
<feature type="region of interest" description="Disordered" evidence="7">
    <location>
        <begin position="1"/>
        <end position="21"/>
    </location>
</feature>
<evidence type="ECO:0000256" key="1">
    <source>
        <dbReference type="ARBA" id="ARBA00004123"/>
    </source>
</evidence>
<comment type="similarity">
    <text evidence="2">Belongs to the bZIP family. PAR subfamily.</text>
</comment>
<dbReference type="InterPro" id="IPR046347">
    <property type="entry name" value="bZIP_sf"/>
</dbReference>
<comment type="subcellular location">
    <subcellularLocation>
        <location evidence="1">Nucleus</location>
    </subcellularLocation>
</comment>
<keyword evidence="4" id="KW-0238">DNA-binding</keyword>
<keyword evidence="6" id="KW-0539">Nucleus</keyword>
<keyword evidence="10" id="KW-1185">Reference proteome</keyword>
<dbReference type="InterPro" id="IPR040223">
    <property type="entry name" value="PAR_bZIP"/>
</dbReference>
<dbReference type="PANTHER" id="PTHR11988">
    <property type="entry name" value="THYROTROPH EMBRYONIC FACTOR RELATED"/>
    <property type="match status" value="1"/>
</dbReference>
<dbReference type="AlphaFoldDB" id="A0AAD9NWF9"/>
<dbReference type="PROSITE" id="PS50217">
    <property type="entry name" value="BZIP"/>
    <property type="match status" value="1"/>
</dbReference>
<dbReference type="CDD" id="cd14695">
    <property type="entry name" value="bZIP_HLF"/>
    <property type="match status" value="1"/>
</dbReference>
<evidence type="ECO:0000256" key="6">
    <source>
        <dbReference type="ARBA" id="ARBA00023242"/>
    </source>
</evidence>
<name>A0AAD9NWF9_RIDPI</name>
<protein>
    <recommendedName>
        <fullName evidence="8">BZIP domain-containing protein</fullName>
    </recommendedName>
</protein>
<proteinExistence type="inferred from homology"/>
<evidence type="ECO:0000256" key="7">
    <source>
        <dbReference type="SAM" id="MobiDB-lite"/>
    </source>
</evidence>
<feature type="region of interest" description="Disordered" evidence="7">
    <location>
        <begin position="186"/>
        <end position="209"/>
    </location>
</feature>
<dbReference type="GO" id="GO:0000981">
    <property type="term" value="F:DNA-binding transcription factor activity, RNA polymerase II-specific"/>
    <property type="evidence" value="ECO:0007669"/>
    <property type="project" value="TreeGrafter"/>
</dbReference>
<dbReference type="Gene3D" id="1.20.5.170">
    <property type="match status" value="1"/>
</dbReference>
<evidence type="ECO:0000256" key="3">
    <source>
        <dbReference type="ARBA" id="ARBA00023015"/>
    </source>
</evidence>